<dbReference type="AlphaFoldDB" id="A0A6A5C219"/>
<protein>
    <submittedName>
        <fullName evidence="1">Uncharacterized protein</fullName>
    </submittedName>
</protein>
<name>A0A6A5C219_NAEFO</name>
<dbReference type="GeneID" id="68108850"/>
<dbReference type="VEuPathDB" id="AmoebaDB:FDP41_001632"/>
<evidence type="ECO:0000313" key="2">
    <source>
        <dbReference type="Proteomes" id="UP000444721"/>
    </source>
</evidence>
<dbReference type="OrthoDB" id="10255176at2759"/>
<organism evidence="1 2">
    <name type="scientific">Naegleria fowleri</name>
    <name type="common">Brain eating amoeba</name>
    <dbReference type="NCBI Taxonomy" id="5763"/>
    <lineage>
        <taxon>Eukaryota</taxon>
        <taxon>Discoba</taxon>
        <taxon>Heterolobosea</taxon>
        <taxon>Tetramitia</taxon>
        <taxon>Eutetramitia</taxon>
        <taxon>Vahlkampfiidae</taxon>
        <taxon>Naegleria</taxon>
    </lineage>
</organism>
<accession>A0A6A5C219</accession>
<dbReference type="Gene3D" id="2.130.10.30">
    <property type="entry name" value="Regulator of chromosome condensation 1/beta-lactamase-inhibitor protein II"/>
    <property type="match status" value="2"/>
</dbReference>
<dbReference type="EMBL" id="VFQX01000027">
    <property type="protein sequence ID" value="KAF0979289.1"/>
    <property type="molecule type" value="Genomic_DNA"/>
</dbReference>
<reference evidence="1 2" key="1">
    <citation type="journal article" date="2019" name="Sci. Rep.">
        <title>Nanopore sequencing improves the draft genome of the human pathogenic amoeba Naegleria fowleri.</title>
        <authorList>
            <person name="Liechti N."/>
            <person name="Schurch N."/>
            <person name="Bruggmann R."/>
            <person name="Wittwer M."/>
        </authorList>
    </citation>
    <scope>NUCLEOTIDE SEQUENCE [LARGE SCALE GENOMIC DNA]</scope>
    <source>
        <strain evidence="1 2">ATCC 30894</strain>
    </source>
</reference>
<dbReference type="Pfam" id="PF13540">
    <property type="entry name" value="RCC1_2"/>
    <property type="match status" value="1"/>
</dbReference>
<dbReference type="VEuPathDB" id="AmoebaDB:NF0118990"/>
<dbReference type="RefSeq" id="XP_044564002.1">
    <property type="nucleotide sequence ID" value="XM_044704738.1"/>
</dbReference>
<dbReference type="PANTHER" id="PTHR45982:SF1">
    <property type="entry name" value="REGULATOR OF CHROMOSOME CONDENSATION"/>
    <property type="match status" value="1"/>
</dbReference>
<proteinExistence type="predicted"/>
<dbReference type="InterPro" id="IPR051553">
    <property type="entry name" value="Ran_GTPase-activating"/>
</dbReference>
<dbReference type="InterPro" id="IPR009091">
    <property type="entry name" value="RCC1/BLIP-II"/>
</dbReference>
<keyword evidence="2" id="KW-1185">Reference proteome</keyword>
<sequence>MTLRPHNTRLFTKGSNCDAQLGLNDDVKRVTEFTEVTQLYGMSEEESRKTLALIDKVAVGRSSLVFSTTNNRIFVCGMNSYNQIGLENETPKYLFRPIEDLFKKELQTAKKKEWKFVEEMLAKVEASEKTRSFILDKFNKKFDKIHSIDKLGCGWFHTVIVLNNNLVFGSGHSYFNQLFGNGFSTSFQYLNNEKFNPLQLTESMLQNIENGNFNVDPFNINKVTHLDCGTFSTSIVINNCQLYSCGEVVGPTVTENTYLMEISKEFNEECQIRNVFHTDSGIAIYTSGHMCSDLYYFQAESPHILKKWSQTDESLNFNISKCSHPFKLYSAYYHVFLVSEDKYIYTDNSFSNSIDEDYDETTDSITMSGLIVPSTKISDKGNGLLAKYLLHEQYKVADIGSGSDVSFVLISWNSSREQEETKSRMLKQTKKSGQRAFSDIVLKAIDHMYYN</sequence>
<comment type="caution">
    <text evidence="1">The sequence shown here is derived from an EMBL/GenBank/DDBJ whole genome shotgun (WGS) entry which is preliminary data.</text>
</comment>
<dbReference type="PANTHER" id="PTHR45982">
    <property type="entry name" value="REGULATOR OF CHROMOSOME CONDENSATION"/>
    <property type="match status" value="1"/>
</dbReference>
<dbReference type="SUPFAM" id="SSF50985">
    <property type="entry name" value="RCC1/BLIP-II"/>
    <property type="match status" value="1"/>
</dbReference>
<gene>
    <name evidence="1" type="ORF">FDP41_001632</name>
</gene>
<dbReference type="VEuPathDB" id="AmoebaDB:NfTy_054290"/>
<evidence type="ECO:0000313" key="1">
    <source>
        <dbReference type="EMBL" id="KAF0979289.1"/>
    </source>
</evidence>
<dbReference type="Proteomes" id="UP000444721">
    <property type="component" value="Unassembled WGS sequence"/>
</dbReference>
<dbReference type="OMA" id="KEFNEEC"/>